<dbReference type="AlphaFoldDB" id="A0AA39XV64"/>
<evidence type="ECO:0000313" key="2">
    <source>
        <dbReference type="Proteomes" id="UP001175001"/>
    </source>
</evidence>
<keyword evidence="2" id="KW-1185">Reference proteome</keyword>
<name>A0AA39XV64_9PEZI</name>
<dbReference type="Proteomes" id="UP001175001">
    <property type="component" value="Unassembled WGS sequence"/>
</dbReference>
<gene>
    <name evidence="1" type="ORF">DIS24_g9593</name>
</gene>
<protein>
    <submittedName>
        <fullName evidence="1">Uncharacterized protein</fullName>
    </submittedName>
</protein>
<dbReference type="EMBL" id="JAUJDW010000087">
    <property type="protein sequence ID" value="KAK0640196.1"/>
    <property type="molecule type" value="Genomic_DNA"/>
</dbReference>
<reference evidence="1" key="1">
    <citation type="submission" date="2023-06" db="EMBL/GenBank/DDBJ databases">
        <title>Multi-omics analyses reveal the molecular pathogenesis toolkit of Lasiodiplodia hormozganensis, a cross-kingdom pathogen.</title>
        <authorList>
            <person name="Felix C."/>
            <person name="Meneses R."/>
            <person name="Goncalves M.F.M."/>
            <person name="Tilleman L."/>
            <person name="Duarte A.S."/>
            <person name="Jorrin-Novo J.V."/>
            <person name="Van De Peer Y."/>
            <person name="Deforce D."/>
            <person name="Van Nieuwerburgh F."/>
            <person name="Esteves A.C."/>
            <person name="Alves A."/>
        </authorList>
    </citation>
    <scope>NUCLEOTIDE SEQUENCE</scope>
    <source>
        <strain evidence="1">CBS 339.90</strain>
    </source>
</reference>
<accession>A0AA39XV64</accession>
<proteinExistence type="predicted"/>
<sequence>MTAQTQSKIVYLGVCGGTSSSEDRRSGDIHVSQEKPYVDHWDDDAVIIDGLLGATIQWDSFEPFVKSRDIDGKRKCARFWLWPTSIFFVSPYLLRVGYGGESRAAQARFFGFEGYMPIEDIERALLGGATGSLSWSPFSSNLSRHTANQYDECIGVDPVRADPAVRELVDRAKNAGPGDQRVFTLVDTGSMFVILFQAARPPVGLLLCGSEGGMQRLVGVSYEWWTKTCYRETVLRLPVTVKDRMSRVSRLKLGLRRNAKVTRVESRTDS</sequence>
<comment type="caution">
    <text evidence="1">The sequence shown here is derived from an EMBL/GenBank/DDBJ whole genome shotgun (WGS) entry which is preliminary data.</text>
</comment>
<organism evidence="1 2">
    <name type="scientific">Lasiodiplodia hormozganensis</name>
    <dbReference type="NCBI Taxonomy" id="869390"/>
    <lineage>
        <taxon>Eukaryota</taxon>
        <taxon>Fungi</taxon>
        <taxon>Dikarya</taxon>
        <taxon>Ascomycota</taxon>
        <taxon>Pezizomycotina</taxon>
        <taxon>Dothideomycetes</taxon>
        <taxon>Dothideomycetes incertae sedis</taxon>
        <taxon>Botryosphaeriales</taxon>
        <taxon>Botryosphaeriaceae</taxon>
        <taxon>Lasiodiplodia</taxon>
    </lineage>
</organism>
<evidence type="ECO:0000313" key="1">
    <source>
        <dbReference type="EMBL" id="KAK0640196.1"/>
    </source>
</evidence>